<proteinExistence type="inferred from homology"/>
<dbReference type="InterPro" id="IPR003425">
    <property type="entry name" value="CCB3/YggT"/>
</dbReference>
<keyword evidence="2" id="KW-0812">Transmembrane</keyword>
<dbReference type="OrthoDB" id="9814445at2"/>
<sequence>MFALFWLIDTLLGLVKLAVFVGVILSWLVAFNVINAYQPFVRSVLSFLDAVTEPLLRPFRQIVPSLGGMDISPILLLLAIHFLQILIRTSVAPIFGVYGY</sequence>
<dbReference type="Proteomes" id="UP000271227">
    <property type="component" value="Unassembled WGS sequence"/>
</dbReference>
<gene>
    <name evidence="3" type="ORF">BXY39_3536</name>
</gene>
<comment type="similarity">
    <text evidence="1">Belongs to the YggT family.</text>
</comment>
<evidence type="ECO:0000313" key="3">
    <source>
        <dbReference type="EMBL" id="RMB02024.1"/>
    </source>
</evidence>
<evidence type="ECO:0000256" key="2">
    <source>
        <dbReference type="SAM" id="Phobius"/>
    </source>
</evidence>
<evidence type="ECO:0000313" key="4">
    <source>
        <dbReference type="Proteomes" id="UP000271227"/>
    </source>
</evidence>
<dbReference type="Pfam" id="PF02325">
    <property type="entry name" value="CCB3_YggT"/>
    <property type="match status" value="1"/>
</dbReference>
<organism evidence="3 4">
    <name type="scientific">Eilatimonas milleporae</name>
    <dbReference type="NCBI Taxonomy" id="911205"/>
    <lineage>
        <taxon>Bacteria</taxon>
        <taxon>Pseudomonadati</taxon>
        <taxon>Pseudomonadota</taxon>
        <taxon>Alphaproteobacteria</taxon>
        <taxon>Kordiimonadales</taxon>
        <taxon>Kordiimonadaceae</taxon>
        <taxon>Eilatimonas</taxon>
    </lineage>
</organism>
<feature type="transmembrane region" description="Helical" evidence="2">
    <location>
        <begin position="74"/>
        <end position="98"/>
    </location>
</feature>
<dbReference type="EMBL" id="REFR01000015">
    <property type="protein sequence ID" value="RMB02024.1"/>
    <property type="molecule type" value="Genomic_DNA"/>
</dbReference>
<keyword evidence="2" id="KW-0472">Membrane</keyword>
<keyword evidence="2" id="KW-1133">Transmembrane helix</keyword>
<accession>A0A3M0BWQ8</accession>
<dbReference type="GO" id="GO:0016020">
    <property type="term" value="C:membrane"/>
    <property type="evidence" value="ECO:0007669"/>
    <property type="project" value="InterPro"/>
</dbReference>
<reference evidence="3 4" key="1">
    <citation type="submission" date="2018-10" db="EMBL/GenBank/DDBJ databases">
        <title>Genomic Encyclopedia of Archaeal and Bacterial Type Strains, Phase II (KMG-II): from individual species to whole genera.</title>
        <authorList>
            <person name="Goeker M."/>
        </authorList>
    </citation>
    <scope>NUCLEOTIDE SEQUENCE [LARGE SCALE GENOMIC DNA]</scope>
    <source>
        <strain evidence="3 4">DSM 25217</strain>
    </source>
</reference>
<name>A0A3M0BWQ8_9PROT</name>
<keyword evidence="4" id="KW-1185">Reference proteome</keyword>
<evidence type="ECO:0000256" key="1">
    <source>
        <dbReference type="ARBA" id="ARBA00010894"/>
    </source>
</evidence>
<dbReference type="PANTHER" id="PTHR33219">
    <property type="entry name" value="YLMG HOMOLOG PROTEIN 2, CHLOROPLASTIC"/>
    <property type="match status" value="1"/>
</dbReference>
<dbReference type="PANTHER" id="PTHR33219:SF14">
    <property type="entry name" value="PROTEIN COFACTOR ASSEMBLY OF COMPLEX C SUBUNIT B CCB3, CHLOROPLASTIC-RELATED"/>
    <property type="match status" value="1"/>
</dbReference>
<dbReference type="RefSeq" id="WP_121940209.1">
    <property type="nucleotide sequence ID" value="NZ_REFR01000015.1"/>
</dbReference>
<protein>
    <submittedName>
        <fullName evidence="3">YggT family protein</fullName>
    </submittedName>
</protein>
<comment type="caution">
    <text evidence="3">The sequence shown here is derived from an EMBL/GenBank/DDBJ whole genome shotgun (WGS) entry which is preliminary data.</text>
</comment>
<dbReference type="AlphaFoldDB" id="A0A3M0BWQ8"/>
<dbReference type="InParanoid" id="A0A3M0BWQ8"/>
<feature type="transmembrane region" description="Helical" evidence="2">
    <location>
        <begin position="12"/>
        <end position="34"/>
    </location>
</feature>